<protein>
    <submittedName>
        <fullName evidence="1">Uncharacterized protein</fullName>
    </submittedName>
</protein>
<evidence type="ECO:0000313" key="1">
    <source>
        <dbReference type="EMBL" id="KAF5733573.1"/>
    </source>
</evidence>
<keyword evidence="2" id="KW-1185">Reference proteome</keyword>
<sequence length="111" mass="12424">MAQMCLVWNWWSRSNKRGGENESSNINSDCCSSSAGCLAKLVKRLKKQGRIILRPSGQSSFQCRYDPLSYSLNFDTTSGVGSLSDDVDYYQFCAFSSKFVANQRILSTTSH</sequence>
<reference evidence="1 2" key="1">
    <citation type="journal article" date="2020" name="Nat. Commun.">
        <title>Genome of Tripterygium wilfordii and identification of cytochrome P450 involved in triptolide biosynthesis.</title>
        <authorList>
            <person name="Tu L."/>
            <person name="Su P."/>
            <person name="Zhang Z."/>
            <person name="Gao L."/>
            <person name="Wang J."/>
            <person name="Hu T."/>
            <person name="Zhou J."/>
            <person name="Zhang Y."/>
            <person name="Zhao Y."/>
            <person name="Liu Y."/>
            <person name="Song Y."/>
            <person name="Tong Y."/>
            <person name="Lu Y."/>
            <person name="Yang J."/>
            <person name="Xu C."/>
            <person name="Jia M."/>
            <person name="Peters R.J."/>
            <person name="Huang L."/>
            <person name="Gao W."/>
        </authorList>
    </citation>
    <scope>NUCLEOTIDE SEQUENCE [LARGE SCALE GENOMIC DNA]</scope>
    <source>
        <strain evidence="2">cv. XIE 37</strain>
        <tissue evidence="1">Leaf</tissue>
    </source>
</reference>
<dbReference type="InParanoid" id="A0A7J7CHN4"/>
<accession>A0A7J7CHN4</accession>
<dbReference type="AlphaFoldDB" id="A0A7J7CHN4"/>
<gene>
    <name evidence="1" type="ORF">HS088_TW16G00013</name>
</gene>
<proteinExistence type="predicted"/>
<dbReference type="Proteomes" id="UP000593562">
    <property type="component" value="Unassembled WGS sequence"/>
</dbReference>
<comment type="caution">
    <text evidence="1">The sequence shown here is derived from an EMBL/GenBank/DDBJ whole genome shotgun (WGS) entry which is preliminary data.</text>
</comment>
<name>A0A7J7CHN4_TRIWF</name>
<dbReference type="PANTHER" id="PTHR33168">
    <property type="entry name" value="STRESS INDUCED PROTEIN-RELATED"/>
    <property type="match status" value="1"/>
</dbReference>
<dbReference type="EMBL" id="JAAARO010000016">
    <property type="protein sequence ID" value="KAF5733573.1"/>
    <property type="molecule type" value="Genomic_DNA"/>
</dbReference>
<organism evidence="1 2">
    <name type="scientific">Tripterygium wilfordii</name>
    <name type="common">Thunder God vine</name>
    <dbReference type="NCBI Taxonomy" id="458696"/>
    <lineage>
        <taxon>Eukaryota</taxon>
        <taxon>Viridiplantae</taxon>
        <taxon>Streptophyta</taxon>
        <taxon>Embryophyta</taxon>
        <taxon>Tracheophyta</taxon>
        <taxon>Spermatophyta</taxon>
        <taxon>Magnoliopsida</taxon>
        <taxon>eudicotyledons</taxon>
        <taxon>Gunneridae</taxon>
        <taxon>Pentapetalae</taxon>
        <taxon>rosids</taxon>
        <taxon>fabids</taxon>
        <taxon>Celastrales</taxon>
        <taxon>Celastraceae</taxon>
        <taxon>Tripterygium</taxon>
    </lineage>
</organism>
<evidence type="ECO:0000313" key="2">
    <source>
        <dbReference type="Proteomes" id="UP000593562"/>
    </source>
</evidence>